<gene>
    <name evidence="1" type="ORF">A3D42_01045</name>
</gene>
<reference evidence="1 2" key="1">
    <citation type="journal article" date="2016" name="Nat. Commun.">
        <title>Thousands of microbial genomes shed light on interconnected biogeochemical processes in an aquifer system.</title>
        <authorList>
            <person name="Anantharaman K."/>
            <person name="Brown C.T."/>
            <person name="Hug L.A."/>
            <person name="Sharon I."/>
            <person name="Castelle C.J."/>
            <person name="Probst A.J."/>
            <person name="Thomas B.C."/>
            <person name="Singh A."/>
            <person name="Wilkins M.J."/>
            <person name="Karaoz U."/>
            <person name="Brodie E.L."/>
            <person name="Williams K.H."/>
            <person name="Hubbard S.S."/>
            <person name="Banfield J.F."/>
        </authorList>
    </citation>
    <scope>NUCLEOTIDE SEQUENCE [LARGE SCALE GENOMIC DNA]</scope>
</reference>
<dbReference type="EMBL" id="MFUE01000013">
    <property type="protein sequence ID" value="OGI77566.1"/>
    <property type="molecule type" value="Genomic_DNA"/>
</dbReference>
<evidence type="ECO:0008006" key="3">
    <source>
        <dbReference type="Google" id="ProtNLM"/>
    </source>
</evidence>
<organism evidence="1 2">
    <name type="scientific">Candidatus Nomurabacteria bacterium RIFCSPHIGHO2_02_FULL_41_18</name>
    <dbReference type="NCBI Taxonomy" id="1801754"/>
    <lineage>
        <taxon>Bacteria</taxon>
        <taxon>Candidatus Nomuraibacteriota</taxon>
    </lineage>
</organism>
<name>A0A1F6W726_9BACT</name>
<evidence type="ECO:0000313" key="1">
    <source>
        <dbReference type="EMBL" id="OGI77566.1"/>
    </source>
</evidence>
<sequence length="285" mass="33064">MARKGVLNSSRLRDLKKKRRMILGTKIALAALAFLVLLWILAYVARLPAFNISEIKISGEKAVDTESITEVVEKNLKTKHLWIFPKSNFLLLPKNQIKKELMVEFSRLENVSFNLQNLRTLLVSVSERENKYIWCGANMEIEFSENSEKGCFFMDASGYVFDQAPYFSGDVYFRFFGALKENYFFPEVFGKFISFIDVLPRFGFVPVSLYSKIDGDIEIHLSSDSSYLNSPKIIFKKNSDLEKISENLQAALDTEPLRTELKNKYSFLQYIDLRFGNKVYYKFDE</sequence>
<dbReference type="AlphaFoldDB" id="A0A1F6W726"/>
<comment type="caution">
    <text evidence="1">The sequence shown here is derived from an EMBL/GenBank/DDBJ whole genome shotgun (WGS) entry which is preliminary data.</text>
</comment>
<proteinExistence type="predicted"/>
<accession>A0A1F6W726</accession>
<dbReference type="STRING" id="1801754.A3D42_01045"/>
<evidence type="ECO:0000313" key="2">
    <source>
        <dbReference type="Proteomes" id="UP000177777"/>
    </source>
</evidence>
<protein>
    <recommendedName>
        <fullName evidence="3">POTRA domain-containing protein</fullName>
    </recommendedName>
</protein>
<dbReference type="Proteomes" id="UP000177777">
    <property type="component" value="Unassembled WGS sequence"/>
</dbReference>